<dbReference type="EMBL" id="GL378337">
    <property type="protein sequence ID" value="EFJ49014.1"/>
    <property type="molecule type" value="Genomic_DNA"/>
</dbReference>
<dbReference type="InterPro" id="IPR036772">
    <property type="entry name" value="SRCR-like_dom_sf"/>
</dbReference>
<dbReference type="InterPro" id="IPR001190">
    <property type="entry name" value="SRCR"/>
</dbReference>
<dbReference type="OrthoDB" id="556448at2759"/>
<sequence length="422" mass="45850">MFRLVANFPCTCPTALYRRWAGDIRTSEQLAVGEAGRTRNLLGKKFRAVARTGFRKPPSPPRPPPSPPKPPAKPRLPPRKPRAPQKPPALPPSPPRRPPSPPRTRNGVRLTRGAGRIGRLEVSFKQEYYPAQWGYTENGGWAPLCDDGSVGPDEAIFFCQQLGFKTGRQYYAAGISDFGADEVITPSPVGGLLCDGFPPEIPVGMIAFQNDDDPTCFLFRSDCSEGVLVALQCSNANFTTPSRPPPPRAAGPPPRAPPPPDMPDAIKVLDLEPNLVDAGGMRAGNGRVEVLVNTSAGEPVWAPLCATAEDLALFNPPEWGSDYIPDPVANTSCNQEDPRTNTWNTEVIGFIRQPVPIPNDTLPVNSEANLFNPAKYTHWVTVVGGKNESKYALQAMDLQVSTTPCATGYMYSLICQYLTMYG</sequence>
<organism evidence="5">
    <name type="scientific">Volvox carteri f. nagariensis</name>
    <dbReference type="NCBI Taxonomy" id="3068"/>
    <lineage>
        <taxon>Eukaryota</taxon>
        <taxon>Viridiplantae</taxon>
        <taxon>Chlorophyta</taxon>
        <taxon>core chlorophytes</taxon>
        <taxon>Chlorophyceae</taxon>
        <taxon>CS clade</taxon>
        <taxon>Chlamydomonadales</taxon>
        <taxon>Volvocaceae</taxon>
        <taxon>Volvox</taxon>
    </lineage>
</organism>
<feature type="region of interest" description="Disordered" evidence="2">
    <location>
        <begin position="239"/>
        <end position="262"/>
    </location>
</feature>
<dbReference type="AlphaFoldDB" id="D8TUC7"/>
<reference evidence="4 5" key="1">
    <citation type="journal article" date="2010" name="Science">
        <title>Genomic analysis of organismal complexity in the multicellular green alga Volvox carteri.</title>
        <authorList>
            <person name="Prochnik S.E."/>
            <person name="Umen J."/>
            <person name="Nedelcu A.M."/>
            <person name="Hallmann A."/>
            <person name="Miller S.M."/>
            <person name="Nishii I."/>
            <person name="Ferris P."/>
            <person name="Kuo A."/>
            <person name="Mitros T."/>
            <person name="Fritz-Laylin L.K."/>
            <person name="Hellsten U."/>
            <person name="Chapman J."/>
            <person name="Simakov O."/>
            <person name="Rensing S.A."/>
            <person name="Terry A."/>
            <person name="Pangilinan J."/>
            <person name="Kapitonov V."/>
            <person name="Jurka J."/>
            <person name="Salamov A."/>
            <person name="Shapiro H."/>
            <person name="Schmutz J."/>
            <person name="Grimwood J."/>
            <person name="Lindquist E."/>
            <person name="Lucas S."/>
            <person name="Grigoriev I.V."/>
            <person name="Schmitt R."/>
            <person name="Kirk D."/>
            <person name="Rokhsar D.S."/>
        </authorList>
    </citation>
    <scope>NUCLEOTIDE SEQUENCE [LARGE SCALE GENOMIC DNA]</scope>
    <source>
        <strain evidence="5">f. Nagariensis / Eve</strain>
    </source>
</reference>
<feature type="domain" description="SRCR" evidence="3">
    <location>
        <begin position="108"/>
        <end position="234"/>
    </location>
</feature>
<evidence type="ECO:0000313" key="4">
    <source>
        <dbReference type="EMBL" id="EFJ49014.1"/>
    </source>
</evidence>
<feature type="region of interest" description="Disordered" evidence="2">
    <location>
        <begin position="51"/>
        <end position="114"/>
    </location>
</feature>
<dbReference type="KEGG" id="vcn:VOLCADRAFT_90429"/>
<evidence type="ECO:0000313" key="5">
    <source>
        <dbReference type="Proteomes" id="UP000001058"/>
    </source>
</evidence>
<protein>
    <recommendedName>
        <fullName evidence="3">SRCR domain-containing protein</fullName>
    </recommendedName>
</protein>
<dbReference type="SUPFAM" id="SSF56487">
    <property type="entry name" value="SRCR-like"/>
    <property type="match status" value="1"/>
</dbReference>
<feature type="compositionally biased region" description="Pro residues" evidence="2">
    <location>
        <begin position="242"/>
        <end position="262"/>
    </location>
</feature>
<feature type="compositionally biased region" description="Pro residues" evidence="2">
    <location>
        <begin position="57"/>
        <end position="75"/>
    </location>
</feature>
<dbReference type="RefSeq" id="XP_002949911.1">
    <property type="nucleotide sequence ID" value="XM_002949865.1"/>
</dbReference>
<dbReference type="GO" id="GO:0016020">
    <property type="term" value="C:membrane"/>
    <property type="evidence" value="ECO:0007669"/>
    <property type="project" value="InterPro"/>
</dbReference>
<dbReference type="PROSITE" id="PS50287">
    <property type="entry name" value="SRCR_2"/>
    <property type="match status" value="1"/>
</dbReference>
<dbReference type="Proteomes" id="UP000001058">
    <property type="component" value="Unassembled WGS sequence"/>
</dbReference>
<keyword evidence="5" id="KW-1185">Reference proteome</keyword>
<evidence type="ECO:0000256" key="2">
    <source>
        <dbReference type="SAM" id="MobiDB-lite"/>
    </source>
</evidence>
<dbReference type="InParanoid" id="D8TUC7"/>
<gene>
    <name evidence="4" type="ORF">VOLCADRAFT_90429</name>
</gene>
<feature type="compositionally biased region" description="Pro residues" evidence="2">
    <location>
        <begin position="84"/>
        <end position="102"/>
    </location>
</feature>
<proteinExistence type="predicted"/>
<dbReference type="GeneID" id="9619339"/>
<keyword evidence="1" id="KW-1015">Disulfide bond</keyword>
<evidence type="ECO:0000256" key="1">
    <source>
        <dbReference type="ARBA" id="ARBA00023157"/>
    </source>
</evidence>
<name>D8TUC7_VOLCA</name>
<evidence type="ECO:0000259" key="3">
    <source>
        <dbReference type="PROSITE" id="PS50287"/>
    </source>
</evidence>
<accession>D8TUC7</accession>